<dbReference type="GO" id="GO:0016829">
    <property type="term" value="F:lyase activity"/>
    <property type="evidence" value="ECO:0007669"/>
    <property type="project" value="UniProtKB-KW"/>
</dbReference>
<keyword evidence="5" id="KW-0190">Covalent protein-DNA linkage</keyword>
<sequence>MCSRYYINEESVRELKKLVNETDQAFGQKEYIRDIRPSEPALVLIAKENKLHSQEKLWGFPGLKGKGLIINARSETALTKNIFRDSILTRRCVIPAAGFYEWNSLKEKASFYSADSPVLYMAGCYSHFNDADCFVILTAPANESMIGTHDRMPLLIEEKEILPWLLDSARTEEFLLKKPHELKKDMAYEQISFPLS</sequence>
<comment type="similarity">
    <text evidence="1 8">Belongs to the SOS response-associated peptidase family.</text>
</comment>
<evidence type="ECO:0000256" key="1">
    <source>
        <dbReference type="ARBA" id="ARBA00008136"/>
    </source>
</evidence>
<keyword evidence="6" id="KW-0238">DNA-binding</keyword>
<dbReference type="Gene3D" id="3.90.1680.10">
    <property type="entry name" value="SOS response associated peptidase-like"/>
    <property type="match status" value="1"/>
</dbReference>
<evidence type="ECO:0000313" key="10">
    <source>
        <dbReference type="Proteomes" id="UP000184612"/>
    </source>
</evidence>
<dbReference type="PANTHER" id="PTHR13604">
    <property type="entry name" value="DC12-RELATED"/>
    <property type="match status" value="1"/>
</dbReference>
<evidence type="ECO:0000256" key="7">
    <source>
        <dbReference type="ARBA" id="ARBA00023239"/>
    </source>
</evidence>
<dbReference type="SUPFAM" id="SSF143081">
    <property type="entry name" value="BB1717-like"/>
    <property type="match status" value="1"/>
</dbReference>
<dbReference type="EMBL" id="FRFD01000006">
    <property type="protein sequence ID" value="SHO49155.1"/>
    <property type="molecule type" value="Genomic_DNA"/>
</dbReference>
<gene>
    <name evidence="9" type="ORF">SAMN02745217_02149</name>
</gene>
<evidence type="ECO:0000256" key="8">
    <source>
        <dbReference type="RuleBase" id="RU364100"/>
    </source>
</evidence>
<keyword evidence="10" id="KW-1185">Reference proteome</keyword>
<dbReference type="AlphaFoldDB" id="A0A1M7Y943"/>
<dbReference type="STRING" id="1121345.SAMN02745217_02149"/>
<dbReference type="InterPro" id="IPR036590">
    <property type="entry name" value="SRAP-like"/>
</dbReference>
<dbReference type="GO" id="GO:0106300">
    <property type="term" value="P:protein-DNA covalent cross-linking repair"/>
    <property type="evidence" value="ECO:0007669"/>
    <property type="project" value="InterPro"/>
</dbReference>
<organism evidence="9 10">
    <name type="scientific">Anaerocolumna xylanovorans DSM 12503</name>
    <dbReference type="NCBI Taxonomy" id="1121345"/>
    <lineage>
        <taxon>Bacteria</taxon>
        <taxon>Bacillati</taxon>
        <taxon>Bacillota</taxon>
        <taxon>Clostridia</taxon>
        <taxon>Lachnospirales</taxon>
        <taxon>Lachnospiraceae</taxon>
        <taxon>Anaerocolumna</taxon>
    </lineage>
</organism>
<proteinExistence type="inferred from homology"/>
<dbReference type="GO" id="GO:0003697">
    <property type="term" value="F:single-stranded DNA binding"/>
    <property type="evidence" value="ECO:0007669"/>
    <property type="project" value="InterPro"/>
</dbReference>
<dbReference type="Proteomes" id="UP000184612">
    <property type="component" value="Unassembled WGS sequence"/>
</dbReference>
<evidence type="ECO:0000256" key="6">
    <source>
        <dbReference type="ARBA" id="ARBA00023125"/>
    </source>
</evidence>
<dbReference type="PANTHER" id="PTHR13604:SF0">
    <property type="entry name" value="ABASIC SITE PROCESSING PROTEIN HMCES"/>
    <property type="match status" value="1"/>
</dbReference>
<dbReference type="EC" id="3.4.-.-" evidence="8"/>
<keyword evidence="2 8" id="KW-0645">Protease</keyword>
<evidence type="ECO:0000256" key="4">
    <source>
        <dbReference type="ARBA" id="ARBA00022801"/>
    </source>
</evidence>
<keyword evidence="7" id="KW-0456">Lyase</keyword>
<name>A0A1M7Y943_9FIRM</name>
<keyword evidence="3" id="KW-0227">DNA damage</keyword>
<evidence type="ECO:0000256" key="2">
    <source>
        <dbReference type="ARBA" id="ARBA00022670"/>
    </source>
</evidence>
<evidence type="ECO:0000256" key="3">
    <source>
        <dbReference type="ARBA" id="ARBA00022763"/>
    </source>
</evidence>
<dbReference type="Pfam" id="PF02586">
    <property type="entry name" value="SRAP"/>
    <property type="match status" value="1"/>
</dbReference>
<evidence type="ECO:0000313" key="9">
    <source>
        <dbReference type="EMBL" id="SHO49155.1"/>
    </source>
</evidence>
<dbReference type="InterPro" id="IPR003738">
    <property type="entry name" value="SRAP"/>
</dbReference>
<reference evidence="9 10" key="1">
    <citation type="submission" date="2016-12" db="EMBL/GenBank/DDBJ databases">
        <authorList>
            <person name="Song W.-J."/>
            <person name="Kurnit D.M."/>
        </authorList>
    </citation>
    <scope>NUCLEOTIDE SEQUENCE [LARGE SCALE GENOMIC DNA]</scope>
    <source>
        <strain evidence="9 10">DSM 12503</strain>
    </source>
</reference>
<dbReference type="RefSeq" id="WP_073588854.1">
    <property type="nucleotide sequence ID" value="NZ_FRFD01000006.1"/>
</dbReference>
<dbReference type="GO" id="GO:0008233">
    <property type="term" value="F:peptidase activity"/>
    <property type="evidence" value="ECO:0007669"/>
    <property type="project" value="UniProtKB-KW"/>
</dbReference>
<accession>A0A1M7Y943</accession>
<protein>
    <recommendedName>
        <fullName evidence="8">Abasic site processing protein</fullName>
        <ecNumber evidence="8">3.4.-.-</ecNumber>
    </recommendedName>
</protein>
<evidence type="ECO:0000256" key="5">
    <source>
        <dbReference type="ARBA" id="ARBA00023124"/>
    </source>
</evidence>
<dbReference type="GO" id="GO:0006508">
    <property type="term" value="P:proteolysis"/>
    <property type="evidence" value="ECO:0007669"/>
    <property type="project" value="UniProtKB-KW"/>
</dbReference>
<keyword evidence="4 8" id="KW-0378">Hydrolase</keyword>
<dbReference type="OrthoDB" id="9782620at2"/>